<organism evidence="1 2">
    <name type="scientific">Azotobacter chroococcum NCIMB 8003</name>
    <dbReference type="NCBI Taxonomy" id="1328314"/>
    <lineage>
        <taxon>Bacteria</taxon>
        <taxon>Pseudomonadati</taxon>
        <taxon>Pseudomonadota</taxon>
        <taxon>Gammaproteobacteria</taxon>
        <taxon>Pseudomonadales</taxon>
        <taxon>Pseudomonadaceae</taxon>
        <taxon>Azotobacter</taxon>
    </lineage>
</organism>
<evidence type="ECO:0000313" key="2">
    <source>
        <dbReference type="Proteomes" id="UP000068210"/>
    </source>
</evidence>
<dbReference type="STRING" id="1328314.Achr_6240"/>
<dbReference type="EMBL" id="CP010415">
    <property type="protein sequence ID" value="AJE20123.1"/>
    <property type="molecule type" value="Genomic_DNA"/>
</dbReference>
<dbReference type="AlphaFoldDB" id="A0A0C4WGK9"/>
<protein>
    <submittedName>
        <fullName evidence="1">Fe-S-cluster oxidoreductase</fullName>
    </submittedName>
</protein>
<dbReference type="KEGG" id="acx:Achr_6240"/>
<dbReference type="PANTHER" id="PTHR35866">
    <property type="entry name" value="PUTATIVE-RELATED"/>
    <property type="match status" value="1"/>
</dbReference>
<proteinExistence type="predicted"/>
<accession>A0A0C4WGK9</accession>
<dbReference type="Pfam" id="PF03692">
    <property type="entry name" value="CxxCxxCC"/>
    <property type="match status" value="1"/>
</dbReference>
<dbReference type="Proteomes" id="UP000068210">
    <property type="component" value="Chromosome"/>
</dbReference>
<sequence>MKKPPILAAADPDRLETWVKYRQSLCRDCHSTCCTLPVEVRLADLIRLGLADAFEQDEPAKQVARRLMKAGVVEHFNHKHEVFTLARRSNGDCLYLDARTRLCTRYEQRPDTCRNHPQIGPRPGYCAWRPKQPG</sequence>
<dbReference type="InterPro" id="IPR005358">
    <property type="entry name" value="Puta_zinc/iron-chelating_dom"/>
</dbReference>
<dbReference type="HOGENOM" id="CLU_132545_0_0_6"/>
<evidence type="ECO:0000313" key="1">
    <source>
        <dbReference type="EMBL" id="AJE20123.1"/>
    </source>
</evidence>
<dbReference type="GeneID" id="61929668"/>
<name>A0A0C4WGK9_9GAMM</name>
<keyword evidence="2" id="KW-1185">Reference proteome</keyword>
<dbReference type="PANTHER" id="PTHR35866:SF1">
    <property type="entry name" value="YKGJ FAMILY CYSTEINE CLUSTER PROTEIN"/>
    <property type="match status" value="1"/>
</dbReference>
<reference evidence="1 2" key="1">
    <citation type="journal article" date="2015" name="PLoS ONE">
        <title>Azotobacter Genomes: The Genome of Azotobacter chroococcum NCIMB 8003 (ATCC 4412).</title>
        <authorList>
            <person name="Robson R.L."/>
            <person name="Jones R."/>
            <person name="Robson R.M."/>
            <person name="Schwartz A."/>
            <person name="Richardson T.H."/>
        </authorList>
    </citation>
    <scope>NUCLEOTIDE SEQUENCE [LARGE SCALE GENOMIC DNA]</scope>
    <source>
        <strain evidence="1 2">NCIMB 8003</strain>
    </source>
</reference>
<dbReference type="RefSeq" id="WP_039801775.1">
    <property type="nucleotide sequence ID" value="NZ_CP010415.1"/>
</dbReference>
<gene>
    <name evidence="1" type="ORF">Achr_6240</name>
</gene>